<gene>
    <name evidence="1" type="ORF">DICPUDRAFT_89216</name>
</gene>
<evidence type="ECO:0000313" key="1">
    <source>
        <dbReference type="EMBL" id="EGC32433.1"/>
    </source>
</evidence>
<dbReference type="SUPFAM" id="SSF81901">
    <property type="entry name" value="HCP-like"/>
    <property type="match status" value="1"/>
</dbReference>
<dbReference type="RefSeq" id="XP_003291045.1">
    <property type="nucleotide sequence ID" value="XM_003290997.1"/>
</dbReference>
<dbReference type="OrthoDB" id="2384430at2759"/>
<dbReference type="InParanoid" id="F0ZUE4"/>
<dbReference type="AlphaFoldDB" id="F0ZUE4"/>
<keyword evidence="2" id="KW-1185">Reference proteome</keyword>
<dbReference type="OMA" id="YFFGIRD"/>
<dbReference type="GeneID" id="10508965"/>
<dbReference type="Gene3D" id="1.25.40.10">
    <property type="entry name" value="Tetratricopeptide repeat domain"/>
    <property type="match status" value="1"/>
</dbReference>
<sequence length="227" mass="26414">MDFLDDWLSNKCSVNDINKYFFGIRNKKNMVDIKLMEKIFGFIVYKNGCIIPEKLLKSCSNRLGVPIEYIRNRLLCEIALFYINYKNEYRIAVSLFHKTINNDSAKGYFNLALIYCNNNNFEKGIELCEIAANYPSKIQLTNGEAILNHRVLEAQYHVGHLYYKIQKNKEKCLYYYKMSADNNNPRAAYLVGCMAIKGVGCEKNEELSKYYIVKACQIIKAKQIINI</sequence>
<dbReference type="FunCoup" id="F0ZUE4">
    <property type="interactions" value="398"/>
</dbReference>
<dbReference type="InterPro" id="IPR011990">
    <property type="entry name" value="TPR-like_helical_dom_sf"/>
</dbReference>
<protein>
    <submittedName>
        <fullName evidence="1">Uncharacterized protein</fullName>
    </submittedName>
</protein>
<organism evidence="1 2">
    <name type="scientific">Dictyostelium purpureum</name>
    <name type="common">Slime mold</name>
    <dbReference type="NCBI Taxonomy" id="5786"/>
    <lineage>
        <taxon>Eukaryota</taxon>
        <taxon>Amoebozoa</taxon>
        <taxon>Evosea</taxon>
        <taxon>Eumycetozoa</taxon>
        <taxon>Dictyostelia</taxon>
        <taxon>Dictyosteliales</taxon>
        <taxon>Dictyosteliaceae</taxon>
        <taxon>Dictyostelium</taxon>
    </lineage>
</organism>
<name>F0ZUE4_DICPU</name>
<dbReference type="SMART" id="SM00671">
    <property type="entry name" value="SEL1"/>
    <property type="match status" value="3"/>
</dbReference>
<evidence type="ECO:0000313" key="2">
    <source>
        <dbReference type="Proteomes" id="UP000001064"/>
    </source>
</evidence>
<dbReference type="EMBL" id="GL871193">
    <property type="protein sequence ID" value="EGC32433.1"/>
    <property type="molecule type" value="Genomic_DNA"/>
</dbReference>
<accession>F0ZUE4</accession>
<dbReference type="Proteomes" id="UP000001064">
    <property type="component" value="Unassembled WGS sequence"/>
</dbReference>
<dbReference type="STRING" id="5786.F0ZUE4"/>
<dbReference type="KEGG" id="dpp:DICPUDRAFT_89216"/>
<reference evidence="2" key="1">
    <citation type="journal article" date="2011" name="Genome Biol.">
        <title>Comparative genomics of the social amoebae Dictyostelium discoideum and Dictyostelium purpureum.</title>
        <authorList>
            <consortium name="US DOE Joint Genome Institute (JGI-PGF)"/>
            <person name="Sucgang R."/>
            <person name="Kuo A."/>
            <person name="Tian X."/>
            <person name="Salerno W."/>
            <person name="Parikh A."/>
            <person name="Feasley C.L."/>
            <person name="Dalin E."/>
            <person name="Tu H."/>
            <person name="Huang E."/>
            <person name="Barry K."/>
            <person name="Lindquist E."/>
            <person name="Shapiro H."/>
            <person name="Bruce D."/>
            <person name="Schmutz J."/>
            <person name="Salamov A."/>
            <person name="Fey P."/>
            <person name="Gaudet P."/>
            <person name="Anjard C."/>
            <person name="Babu M.M."/>
            <person name="Basu S."/>
            <person name="Bushmanova Y."/>
            <person name="van der Wel H."/>
            <person name="Katoh-Kurasawa M."/>
            <person name="Dinh C."/>
            <person name="Coutinho P.M."/>
            <person name="Saito T."/>
            <person name="Elias M."/>
            <person name="Schaap P."/>
            <person name="Kay R.R."/>
            <person name="Henrissat B."/>
            <person name="Eichinger L."/>
            <person name="Rivero F."/>
            <person name="Putnam N.H."/>
            <person name="West C.M."/>
            <person name="Loomis W.F."/>
            <person name="Chisholm R.L."/>
            <person name="Shaulsky G."/>
            <person name="Strassmann J.E."/>
            <person name="Queller D.C."/>
            <person name="Kuspa A."/>
            <person name="Grigoriev I.V."/>
        </authorList>
    </citation>
    <scope>NUCLEOTIDE SEQUENCE [LARGE SCALE GENOMIC DNA]</scope>
    <source>
        <strain evidence="2">QSDP1</strain>
    </source>
</reference>
<dbReference type="InterPro" id="IPR006597">
    <property type="entry name" value="Sel1-like"/>
</dbReference>
<proteinExistence type="predicted"/>
<dbReference type="VEuPathDB" id="AmoebaDB:DICPUDRAFT_89216"/>
<dbReference type="eggNOG" id="ENOG502RSSJ">
    <property type="taxonomic scope" value="Eukaryota"/>
</dbReference>